<organism evidence="5 6">
    <name type="scientific">Mumia zhuanghuii</name>
    <dbReference type="NCBI Taxonomy" id="2585211"/>
    <lineage>
        <taxon>Bacteria</taxon>
        <taxon>Bacillati</taxon>
        <taxon>Actinomycetota</taxon>
        <taxon>Actinomycetes</taxon>
        <taxon>Propionibacteriales</taxon>
        <taxon>Nocardioidaceae</taxon>
        <taxon>Mumia</taxon>
    </lineage>
</organism>
<evidence type="ECO:0000259" key="3">
    <source>
        <dbReference type="Pfam" id="PF08338"/>
    </source>
</evidence>
<dbReference type="PANTHER" id="PTHR11092:SF0">
    <property type="entry name" value="EPIMERASE FAMILY PROTEIN SDR39U1"/>
    <property type="match status" value="1"/>
</dbReference>
<accession>A0A5C4MT69</accession>
<comment type="caution">
    <text evidence="5">The sequence shown here is derived from an EMBL/GenBank/DDBJ whole genome shotgun (WGS) entry which is preliminary data.</text>
</comment>
<dbReference type="InterPro" id="IPR001509">
    <property type="entry name" value="Epimerase_deHydtase"/>
</dbReference>
<dbReference type="AlphaFoldDB" id="A0A5C4MT69"/>
<dbReference type="OrthoDB" id="9801773at2"/>
<dbReference type="NCBIfam" id="TIGR01777">
    <property type="entry name" value="yfcH"/>
    <property type="match status" value="1"/>
</dbReference>
<reference evidence="5 6" key="1">
    <citation type="submission" date="2019-05" db="EMBL/GenBank/DDBJ databases">
        <title>Mumia sp. nov., isolated from the intestinal contents of plateau pika (Ochotona curzoniae) in the Qinghai-Tibet plateau of China.</title>
        <authorList>
            <person name="Tian Z."/>
        </authorList>
    </citation>
    <scope>NUCLEOTIDE SEQUENCE [LARGE SCALE GENOMIC DNA]</scope>
    <source>
        <strain evidence="6">527</strain>
        <strain evidence="5">Z527</strain>
    </source>
</reference>
<dbReference type="Proteomes" id="UP000306740">
    <property type="component" value="Unassembled WGS sequence"/>
</dbReference>
<dbReference type="EMBL" id="VDFR01000046">
    <property type="protein sequence ID" value="TNC47374.1"/>
    <property type="molecule type" value="Genomic_DNA"/>
</dbReference>
<evidence type="ECO:0000313" key="6">
    <source>
        <dbReference type="Proteomes" id="UP000306740"/>
    </source>
</evidence>
<evidence type="ECO:0000313" key="4">
    <source>
        <dbReference type="EMBL" id="TNC47374.1"/>
    </source>
</evidence>
<comment type="similarity">
    <text evidence="1">Belongs to the NAD(P)-dependent epimerase/dehydratase family. SDR39U1 subfamily.</text>
</comment>
<evidence type="ECO:0000256" key="1">
    <source>
        <dbReference type="ARBA" id="ARBA00009353"/>
    </source>
</evidence>
<proteinExistence type="inferred from homology"/>
<dbReference type="InterPro" id="IPR036291">
    <property type="entry name" value="NAD(P)-bd_dom_sf"/>
</dbReference>
<dbReference type="EMBL" id="VDFR01000043">
    <property type="protein sequence ID" value="TNC47647.1"/>
    <property type="molecule type" value="Genomic_DNA"/>
</dbReference>
<dbReference type="InterPro" id="IPR013549">
    <property type="entry name" value="DUF1731"/>
</dbReference>
<dbReference type="PANTHER" id="PTHR11092">
    <property type="entry name" value="SUGAR NUCLEOTIDE EPIMERASE RELATED"/>
    <property type="match status" value="1"/>
</dbReference>
<dbReference type="InterPro" id="IPR010099">
    <property type="entry name" value="SDR39U1"/>
</dbReference>
<sequence>MRFCVSGASGFLGTALKSRLRADGHSVVTLVRRDPAAPDESRWDPDAGDVDQAVIDDSDIVVSLSGAPIAHWPWTSSYRRELVDSRVSTTTTLAEAIARAPRPPVMLSGSGINAYGDDRGDTLLVEGTPRGPGFLADVVEAWEASAAPAVAAGARVCYLRTAPVLDGSGGLLKVIALPFRLGVGGRLGSGQQYFPVISLRDWLGVVTFLAEDADASGPYNLVAPEPSTNAELTHALAGALHRPALVPVPSFAMRAALGGLSALALGSLRAAPRRLEEEGYPFADRDIREVVATALSPSEESTG</sequence>
<dbReference type="Pfam" id="PF01370">
    <property type="entry name" value="Epimerase"/>
    <property type="match status" value="1"/>
</dbReference>
<evidence type="ECO:0000259" key="2">
    <source>
        <dbReference type="Pfam" id="PF01370"/>
    </source>
</evidence>
<gene>
    <name evidence="5" type="ORF">FHE65_09170</name>
    <name evidence="4" type="ORF">FHE65_10195</name>
</gene>
<dbReference type="RefSeq" id="WP_139088154.1">
    <property type="nucleotide sequence ID" value="NZ_VDFR01000043.1"/>
</dbReference>
<dbReference type="Gene3D" id="3.40.50.720">
    <property type="entry name" value="NAD(P)-binding Rossmann-like Domain"/>
    <property type="match status" value="1"/>
</dbReference>
<protein>
    <submittedName>
        <fullName evidence="5">TIGR01777 family protein</fullName>
    </submittedName>
</protein>
<dbReference type="SUPFAM" id="SSF51735">
    <property type="entry name" value="NAD(P)-binding Rossmann-fold domains"/>
    <property type="match status" value="1"/>
</dbReference>
<evidence type="ECO:0000313" key="5">
    <source>
        <dbReference type="EMBL" id="TNC47647.1"/>
    </source>
</evidence>
<name>A0A5C4MT69_9ACTN</name>
<feature type="domain" description="NAD-dependent epimerase/dehydratase" evidence="2">
    <location>
        <begin position="4"/>
        <end position="120"/>
    </location>
</feature>
<feature type="domain" description="DUF1731" evidence="3">
    <location>
        <begin position="248"/>
        <end position="291"/>
    </location>
</feature>
<dbReference type="Pfam" id="PF08338">
    <property type="entry name" value="DUF1731"/>
    <property type="match status" value="1"/>
</dbReference>